<dbReference type="InterPro" id="IPR013655">
    <property type="entry name" value="PAS_fold_3"/>
</dbReference>
<dbReference type="InterPro" id="IPR035965">
    <property type="entry name" value="PAS-like_dom_sf"/>
</dbReference>
<dbReference type="EC" id="2.7.7.65" evidence="11"/>
<dbReference type="SMART" id="SM00267">
    <property type="entry name" value="GGDEF"/>
    <property type="match status" value="1"/>
</dbReference>
<dbReference type="Gene3D" id="3.30.450.20">
    <property type="entry name" value="PAS domain"/>
    <property type="match status" value="2"/>
</dbReference>
<evidence type="ECO:0000256" key="6">
    <source>
        <dbReference type="SAM" id="Phobius"/>
    </source>
</evidence>
<evidence type="ECO:0000259" key="7">
    <source>
        <dbReference type="PROSITE" id="PS50112"/>
    </source>
</evidence>
<feature type="transmembrane region" description="Helical" evidence="6">
    <location>
        <begin position="125"/>
        <end position="150"/>
    </location>
</feature>
<dbReference type="Pfam" id="PF05231">
    <property type="entry name" value="MASE1"/>
    <property type="match status" value="1"/>
</dbReference>
<evidence type="ECO:0000259" key="10">
    <source>
        <dbReference type="PROSITE" id="PS50887"/>
    </source>
</evidence>
<dbReference type="PROSITE" id="PS50839">
    <property type="entry name" value="CHASE"/>
    <property type="match status" value="1"/>
</dbReference>
<dbReference type="SUPFAM" id="SSF55785">
    <property type="entry name" value="PYP-like sensor domain (PAS domain)"/>
    <property type="match status" value="2"/>
</dbReference>
<feature type="transmembrane region" description="Helical" evidence="6">
    <location>
        <begin position="12"/>
        <end position="32"/>
    </location>
</feature>
<feature type="domain" description="PAS" evidence="7">
    <location>
        <begin position="654"/>
        <end position="724"/>
    </location>
</feature>
<keyword evidence="12" id="KW-1185">Reference proteome</keyword>
<keyword evidence="11" id="KW-0808">Transferase</keyword>
<dbReference type="InterPro" id="IPR000160">
    <property type="entry name" value="GGDEF_dom"/>
</dbReference>
<evidence type="ECO:0000313" key="12">
    <source>
        <dbReference type="Proteomes" id="UP001597206"/>
    </source>
</evidence>
<dbReference type="PROSITE" id="PS50112">
    <property type="entry name" value="PAS"/>
    <property type="match status" value="2"/>
</dbReference>
<keyword evidence="11" id="KW-0548">Nucleotidyltransferase</keyword>
<feature type="transmembrane region" description="Helical" evidence="6">
    <location>
        <begin position="162"/>
        <end position="184"/>
    </location>
</feature>
<feature type="domain" description="PAC" evidence="8">
    <location>
        <begin position="728"/>
        <end position="780"/>
    </location>
</feature>
<comment type="caution">
    <text evidence="11">The sequence shown here is derived from an EMBL/GenBank/DDBJ whole genome shotgun (WGS) entry which is preliminary data.</text>
</comment>
<dbReference type="SMART" id="SM01079">
    <property type="entry name" value="CHASE"/>
    <property type="match status" value="1"/>
</dbReference>
<dbReference type="PANTHER" id="PTHR44757:SF2">
    <property type="entry name" value="BIOFILM ARCHITECTURE MAINTENANCE PROTEIN MBAA"/>
    <property type="match status" value="1"/>
</dbReference>
<proteinExistence type="predicted"/>
<dbReference type="PROSITE" id="PS50887">
    <property type="entry name" value="GGDEF"/>
    <property type="match status" value="1"/>
</dbReference>
<dbReference type="InterPro" id="IPR007895">
    <property type="entry name" value="MASE1"/>
</dbReference>
<name>A0ABW3PI07_9PROT</name>
<dbReference type="Pfam" id="PF00990">
    <property type="entry name" value="GGDEF"/>
    <property type="match status" value="1"/>
</dbReference>
<dbReference type="SMART" id="SM00086">
    <property type="entry name" value="PAC"/>
    <property type="match status" value="2"/>
</dbReference>
<dbReference type="Gene3D" id="3.30.450.350">
    <property type="entry name" value="CHASE domain"/>
    <property type="match status" value="1"/>
</dbReference>
<dbReference type="InterPro" id="IPR000700">
    <property type="entry name" value="PAS-assoc_C"/>
</dbReference>
<feature type="domain" description="GGDEF" evidence="10">
    <location>
        <begin position="812"/>
        <end position="946"/>
    </location>
</feature>
<gene>
    <name evidence="11" type="ORF">ACFQ2T_12045</name>
</gene>
<dbReference type="SMART" id="SM00091">
    <property type="entry name" value="PAS"/>
    <property type="match status" value="2"/>
</dbReference>
<dbReference type="InterPro" id="IPR052155">
    <property type="entry name" value="Biofilm_reg_signaling"/>
</dbReference>
<dbReference type="Proteomes" id="UP001597206">
    <property type="component" value="Unassembled WGS sequence"/>
</dbReference>
<dbReference type="NCBIfam" id="TIGR00229">
    <property type="entry name" value="sensory_box"/>
    <property type="match status" value="2"/>
</dbReference>
<feature type="transmembrane region" description="Helical" evidence="6">
    <location>
        <begin position="196"/>
        <end position="216"/>
    </location>
</feature>
<feature type="transmembrane region" description="Helical" evidence="6">
    <location>
        <begin position="85"/>
        <end position="104"/>
    </location>
</feature>
<dbReference type="Pfam" id="PF03924">
    <property type="entry name" value="CHASE"/>
    <property type="match status" value="1"/>
</dbReference>
<dbReference type="InterPro" id="IPR006189">
    <property type="entry name" value="CHASE_dom"/>
</dbReference>
<keyword evidence="2" id="KW-1003">Cell membrane</keyword>
<evidence type="ECO:0000259" key="9">
    <source>
        <dbReference type="PROSITE" id="PS50839"/>
    </source>
</evidence>
<reference evidence="12" key="1">
    <citation type="journal article" date="2019" name="Int. J. Syst. Evol. Microbiol.">
        <title>The Global Catalogue of Microorganisms (GCM) 10K type strain sequencing project: providing services to taxonomists for standard genome sequencing and annotation.</title>
        <authorList>
            <consortium name="The Broad Institute Genomics Platform"/>
            <consortium name="The Broad Institute Genome Sequencing Center for Infectious Disease"/>
            <person name="Wu L."/>
            <person name="Ma J."/>
        </authorList>
    </citation>
    <scope>NUCLEOTIDE SEQUENCE [LARGE SCALE GENOMIC DNA]</scope>
    <source>
        <strain evidence="12">CCUG 58411</strain>
    </source>
</reference>
<keyword evidence="5 6" id="KW-0472">Membrane</keyword>
<dbReference type="CDD" id="cd00130">
    <property type="entry name" value="PAS"/>
    <property type="match status" value="2"/>
</dbReference>
<keyword evidence="4 6" id="KW-1133">Transmembrane helix</keyword>
<accession>A0ABW3PI07</accession>
<comment type="subcellular location">
    <subcellularLocation>
        <location evidence="1">Cell membrane</location>
        <topology evidence="1">Multi-pass membrane protein</topology>
    </subcellularLocation>
</comment>
<dbReference type="EMBL" id="JBHTLN010000002">
    <property type="protein sequence ID" value="MFD1123242.1"/>
    <property type="molecule type" value="Genomic_DNA"/>
</dbReference>
<feature type="domain" description="PAS" evidence="7">
    <location>
        <begin position="523"/>
        <end position="598"/>
    </location>
</feature>
<dbReference type="GO" id="GO:0052621">
    <property type="term" value="F:diguanylate cyclase activity"/>
    <property type="evidence" value="ECO:0007669"/>
    <property type="project" value="UniProtKB-EC"/>
</dbReference>
<dbReference type="Pfam" id="PF08447">
    <property type="entry name" value="PAS_3"/>
    <property type="match status" value="1"/>
</dbReference>
<dbReference type="InterPro" id="IPR001610">
    <property type="entry name" value="PAC"/>
</dbReference>
<dbReference type="InterPro" id="IPR029787">
    <property type="entry name" value="Nucleotide_cyclase"/>
</dbReference>
<evidence type="ECO:0000313" key="11">
    <source>
        <dbReference type="EMBL" id="MFD1123242.1"/>
    </source>
</evidence>
<feature type="domain" description="CHASE" evidence="9">
    <location>
        <begin position="260"/>
        <end position="395"/>
    </location>
</feature>
<dbReference type="PROSITE" id="PS50113">
    <property type="entry name" value="PAC"/>
    <property type="match status" value="1"/>
</dbReference>
<dbReference type="InterPro" id="IPR043128">
    <property type="entry name" value="Rev_trsase/Diguanyl_cyclase"/>
</dbReference>
<dbReference type="InterPro" id="IPR042240">
    <property type="entry name" value="CHASE_sf"/>
</dbReference>
<evidence type="ECO:0000256" key="1">
    <source>
        <dbReference type="ARBA" id="ARBA00004651"/>
    </source>
</evidence>
<dbReference type="InterPro" id="IPR000014">
    <property type="entry name" value="PAS"/>
</dbReference>
<protein>
    <submittedName>
        <fullName evidence="11">Diguanylate cyclase domain-containing protein</fullName>
        <ecNumber evidence="11">2.7.7.65</ecNumber>
    </submittedName>
</protein>
<dbReference type="CDD" id="cd01949">
    <property type="entry name" value="GGDEF"/>
    <property type="match status" value="1"/>
</dbReference>
<feature type="transmembrane region" description="Helical" evidence="6">
    <location>
        <begin position="479"/>
        <end position="501"/>
    </location>
</feature>
<organism evidence="11 12">
    <name type="scientific">Methylophilus flavus</name>
    <dbReference type="NCBI Taxonomy" id="640084"/>
    <lineage>
        <taxon>Bacteria</taxon>
        <taxon>Pseudomonadati</taxon>
        <taxon>Pseudomonadota</taxon>
        <taxon>Betaproteobacteria</taxon>
        <taxon>Nitrosomonadales</taxon>
        <taxon>Methylophilaceae</taxon>
        <taxon>Methylophilus</taxon>
    </lineage>
</organism>
<dbReference type="SUPFAM" id="SSF55073">
    <property type="entry name" value="Nucleotide cyclase"/>
    <property type="match status" value="1"/>
</dbReference>
<evidence type="ECO:0000259" key="8">
    <source>
        <dbReference type="PROSITE" id="PS50113"/>
    </source>
</evidence>
<evidence type="ECO:0000256" key="5">
    <source>
        <dbReference type="ARBA" id="ARBA00023136"/>
    </source>
</evidence>
<dbReference type="InterPro" id="IPR013767">
    <property type="entry name" value="PAS_fold"/>
</dbReference>
<evidence type="ECO:0000256" key="4">
    <source>
        <dbReference type="ARBA" id="ARBA00022989"/>
    </source>
</evidence>
<dbReference type="RefSeq" id="WP_379034742.1">
    <property type="nucleotide sequence ID" value="NZ_JBHTLN010000002.1"/>
</dbReference>
<dbReference type="PANTHER" id="PTHR44757">
    <property type="entry name" value="DIGUANYLATE CYCLASE DGCP"/>
    <property type="match status" value="1"/>
</dbReference>
<sequence length="946" mass="106169">MLSGLLFRYKSAFYSLAIVLIYIVTGKLGLMLAVPPGYASAIFPPAGIAIAVTYIAGKRMLPAIFLGSFILNLWIGYSAQQQISLISLAAAVLIAAASAIQAWAGGWCLQRKIPYPTTLDAPREVVAFLVYAPVICLISASLSAASLLALGMLDWQGLLTSWLSWWVGDFLGLMVMLPLTLVIFGQPRKLWEKRLYTVAVPMLFLFALLVFAYVIASKWERKESLTEFDGLASQLSEQLRTRLEAQEAVLAQISALFTYQQSDVSKQDFSNFVKVTLDKYPMIYAIEWVPKVRHSKRDRFVAQMQQDFPGYSILEPGADNQWHAAKARSFYFPLAYIEPATAQSQRTIGFDMAALDNRKITLLQAFKQNAAVVTAPIKLYLSSGRETGLLLMYPVHGYSWDGVVQTVLVSREFFGELFAGSRDLIEARLIEQESGDTVYVSGASQPSEVLFSRKFKFGDKHYRLEMSPSQQYFARHRGWQSWSMLVVGIFCTGLVGAILLIGTGFTARVLTLVDEKTQALKESSARFQEITDTLGEGIYVTDAAGLITFINPEAQRLLGWDQHAVRGKNAHALFHYHKADRSHYPEHECVMCNVMKTGQPIKSSDEVLWQRDEKPIHIDVTSVPIIRDGRLCGAVVVFDDISSRKKTESALRASEKSFREIIDFAPIGMAIVSLEGRFTKVNQALCNIVGFSREELIIRTFQEITHADDLAADLEYVHQLLDGKINAYQMEKRYIRKDKSMVWVQLSVSIFRDDEQAPQYFIAQIEDITARKHQFDEVAQEAYFDALTNLPNRRMLLMRLHQLHAHIERYQQLAALIFLDVDHFKQINDSLGHDVGDAILKEVAARLLGCLRQTDTVSRQGGDEFVIMLPELKKDEDAELVARKIVSSFAAPILVNGKEIKIGVSVGVALRGITAQGPVNEWMKQADQAMYQAKSAGRNGYYIYRS</sequence>
<evidence type="ECO:0000256" key="3">
    <source>
        <dbReference type="ARBA" id="ARBA00022692"/>
    </source>
</evidence>
<evidence type="ECO:0000256" key="2">
    <source>
        <dbReference type="ARBA" id="ARBA00022475"/>
    </source>
</evidence>
<dbReference type="Pfam" id="PF00989">
    <property type="entry name" value="PAS"/>
    <property type="match status" value="1"/>
</dbReference>
<dbReference type="NCBIfam" id="TIGR00254">
    <property type="entry name" value="GGDEF"/>
    <property type="match status" value="1"/>
</dbReference>
<dbReference type="Gene3D" id="3.30.70.270">
    <property type="match status" value="1"/>
</dbReference>
<keyword evidence="3 6" id="KW-0812">Transmembrane</keyword>